<organism evidence="6 7">
    <name type="scientific">Halobellus litoreus</name>
    <dbReference type="NCBI Taxonomy" id="755310"/>
    <lineage>
        <taxon>Archaea</taxon>
        <taxon>Methanobacteriati</taxon>
        <taxon>Methanobacteriota</taxon>
        <taxon>Stenosarchaea group</taxon>
        <taxon>Halobacteria</taxon>
        <taxon>Halobacteriales</taxon>
        <taxon>Haloferacaceae</taxon>
        <taxon>Halobellus</taxon>
    </lineage>
</organism>
<evidence type="ECO:0000256" key="4">
    <source>
        <dbReference type="ARBA" id="ARBA00023136"/>
    </source>
</evidence>
<comment type="caution">
    <text evidence="6">The sequence shown here is derived from an EMBL/GenBank/DDBJ whole genome shotgun (WGS) entry which is preliminary data.</text>
</comment>
<dbReference type="AlphaFoldDB" id="A0ABD6E1T1"/>
<dbReference type="EMBL" id="JBHUDP010000012">
    <property type="protein sequence ID" value="MFD1687442.1"/>
    <property type="molecule type" value="Genomic_DNA"/>
</dbReference>
<gene>
    <name evidence="6" type="ORF">ACFSAS_17745</name>
</gene>
<dbReference type="Proteomes" id="UP001597092">
    <property type="component" value="Unassembled WGS sequence"/>
</dbReference>
<accession>A0ABD6E1T1</accession>
<feature type="transmembrane region" description="Helical" evidence="5">
    <location>
        <begin position="262"/>
        <end position="285"/>
    </location>
</feature>
<reference evidence="6 7" key="1">
    <citation type="journal article" date="2019" name="Int. J. Syst. Evol. Microbiol.">
        <title>The Global Catalogue of Microorganisms (GCM) 10K type strain sequencing project: providing services to taxonomists for standard genome sequencing and annotation.</title>
        <authorList>
            <consortium name="The Broad Institute Genomics Platform"/>
            <consortium name="The Broad Institute Genome Sequencing Center for Infectious Disease"/>
            <person name="Wu L."/>
            <person name="Ma J."/>
        </authorList>
    </citation>
    <scope>NUCLEOTIDE SEQUENCE [LARGE SCALE GENOMIC DNA]</scope>
    <source>
        <strain evidence="6 7">CGMCC 1.10387</strain>
    </source>
</reference>
<protein>
    <recommendedName>
        <fullName evidence="8">Rhomboid family protein</fullName>
    </recommendedName>
</protein>
<evidence type="ECO:0000256" key="3">
    <source>
        <dbReference type="ARBA" id="ARBA00022989"/>
    </source>
</evidence>
<feature type="transmembrane region" description="Helical" evidence="5">
    <location>
        <begin position="163"/>
        <end position="180"/>
    </location>
</feature>
<evidence type="ECO:0008006" key="8">
    <source>
        <dbReference type="Google" id="ProtNLM"/>
    </source>
</evidence>
<evidence type="ECO:0000313" key="7">
    <source>
        <dbReference type="Proteomes" id="UP001597092"/>
    </source>
</evidence>
<name>A0ABD6E1T1_9EURY</name>
<feature type="transmembrane region" description="Helical" evidence="5">
    <location>
        <begin position="129"/>
        <end position="151"/>
    </location>
</feature>
<proteinExistence type="predicted"/>
<evidence type="ECO:0000313" key="6">
    <source>
        <dbReference type="EMBL" id="MFD1687442.1"/>
    </source>
</evidence>
<feature type="transmembrane region" description="Helical" evidence="5">
    <location>
        <begin position="22"/>
        <end position="41"/>
    </location>
</feature>
<dbReference type="InterPro" id="IPR035952">
    <property type="entry name" value="Rhomboid-like_sf"/>
</dbReference>
<feature type="transmembrane region" description="Helical" evidence="5">
    <location>
        <begin position="228"/>
        <end position="247"/>
    </location>
</feature>
<evidence type="ECO:0000256" key="2">
    <source>
        <dbReference type="ARBA" id="ARBA00022692"/>
    </source>
</evidence>
<keyword evidence="3 5" id="KW-1133">Transmembrane helix</keyword>
<feature type="transmembrane region" description="Helical" evidence="5">
    <location>
        <begin position="101"/>
        <end position="123"/>
    </location>
</feature>
<keyword evidence="2 5" id="KW-0812">Transmembrane</keyword>
<evidence type="ECO:0000256" key="5">
    <source>
        <dbReference type="SAM" id="Phobius"/>
    </source>
</evidence>
<feature type="transmembrane region" description="Helical" evidence="5">
    <location>
        <begin position="186"/>
        <end position="207"/>
    </location>
</feature>
<dbReference type="RefSeq" id="WP_256307069.1">
    <property type="nucleotide sequence ID" value="NZ_JANHAW010000001.1"/>
</dbReference>
<dbReference type="GO" id="GO:0016020">
    <property type="term" value="C:membrane"/>
    <property type="evidence" value="ECO:0007669"/>
    <property type="project" value="UniProtKB-SubCell"/>
</dbReference>
<sequence>MDGDSESTPAGFRQELLARARAVDLLALGAVPAVLVAVFALPEATRLSFAFAYTDPTAVTAFTAHYVHLGTGHLAGNLAGYGLLASVGYALAVLGGRRRFFLTSMATFLLAFPFVLSALNLAVPRNAVGFGFSGINMAFAGVLPLLLWAYARDRFFPTASLRALPAVFFLLVGWIALLALPVSTDGIGLAGLGMAATGLVTGVAYAWRTEIRLRHPVRERVRAVTSQAGYGDLFVIGTVVLVGYPIVGFPSDPTGSGSVVNLYVHLLGFCLAFIGPFILLVGDVIDE</sequence>
<feature type="transmembrane region" description="Helical" evidence="5">
    <location>
        <begin position="74"/>
        <end position="94"/>
    </location>
</feature>
<dbReference type="SUPFAM" id="SSF144091">
    <property type="entry name" value="Rhomboid-like"/>
    <property type="match status" value="1"/>
</dbReference>
<evidence type="ECO:0000256" key="1">
    <source>
        <dbReference type="ARBA" id="ARBA00004141"/>
    </source>
</evidence>
<keyword evidence="4 5" id="KW-0472">Membrane</keyword>
<comment type="subcellular location">
    <subcellularLocation>
        <location evidence="1">Membrane</location>
        <topology evidence="1">Multi-pass membrane protein</topology>
    </subcellularLocation>
</comment>
<keyword evidence="7" id="KW-1185">Reference proteome</keyword>